<evidence type="ECO:0008006" key="4">
    <source>
        <dbReference type="Google" id="ProtNLM"/>
    </source>
</evidence>
<sequence length="322" mass="36369">VFGHELLLYFIAVCGLAVVSLNDSETSSQQCQISLTSVRMEVTPMVLQAMCRDNSSTNLVIRCGQQMWIERIVGFCSSYDLNIGEAFMDQPLPSSSVFMQLVQSGRVLDSVKVEVLAPELLLHYRISVWGNHNTRFILEVTRECTRSLNNDSSNSNSDTQQTYIVQNLNPKNVHTTDKLPGNVLKNNKKHIMSHVPDSSDLVSRWWIKDKRVLYEKSFYPETAGSDSKNPHFDQNGYEVYKNSAPTISKTPEERPRNAYAYTRSRELSKLQYLPQRDGDLSVDPTTNARTSPRSVHEEYMSPENISLQTGIEGDISGSSSKM</sequence>
<feature type="non-terminal residue" evidence="3">
    <location>
        <position position="1"/>
    </location>
</feature>
<feature type="compositionally biased region" description="Polar residues" evidence="1">
    <location>
        <begin position="283"/>
        <end position="293"/>
    </location>
</feature>
<feature type="signal peptide" evidence="2">
    <location>
        <begin position="1"/>
        <end position="21"/>
    </location>
</feature>
<evidence type="ECO:0000313" key="3">
    <source>
        <dbReference type="EMBL" id="CEK50056.1"/>
    </source>
</evidence>
<accession>A0A0B6Y2J3</accession>
<feature type="non-terminal residue" evidence="3">
    <location>
        <position position="322"/>
    </location>
</feature>
<name>A0A0B6Y2J3_9EUPU</name>
<reference evidence="3" key="1">
    <citation type="submission" date="2014-12" db="EMBL/GenBank/DDBJ databases">
        <title>Insight into the proteome of Arion vulgaris.</title>
        <authorList>
            <person name="Aradska J."/>
            <person name="Bulat T."/>
            <person name="Smidak R."/>
            <person name="Sarate P."/>
            <person name="Gangsoo J."/>
            <person name="Sialana F."/>
            <person name="Bilban M."/>
            <person name="Lubec G."/>
        </authorList>
    </citation>
    <scope>NUCLEOTIDE SEQUENCE</scope>
    <source>
        <tissue evidence="3">Skin</tissue>
    </source>
</reference>
<feature type="region of interest" description="Disordered" evidence="1">
    <location>
        <begin position="273"/>
        <end position="322"/>
    </location>
</feature>
<keyword evidence="2" id="KW-0732">Signal</keyword>
<gene>
    <name evidence="3" type="primary">ORF9742</name>
</gene>
<dbReference type="AlphaFoldDB" id="A0A0B6Y2J3"/>
<evidence type="ECO:0000256" key="1">
    <source>
        <dbReference type="SAM" id="MobiDB-lite"/>
    </source>
</evidence>
<feature type="chain" id="PRO_5002123472" description="ZP domain-containing protein" evidence="2">
    <location>
        <begin position="22"/>
        <end position="322"/>
    </location>
</feature>
<proteinExistence type="predicted"/>
<organism evidence="3">
    <name type="scientific">Arion vulgaris</name>
    <dbReference type="NCBI Taxonomy" id="1028688"/>
    <lineage>
        <taxon>Eukaryota</taxon>
        <taxon>Metazoa</taxon>
        <taxon>Spiralia</taxon>
        <taxon>Lophotrochozoa</taxon>
        <taxon>Mollusca</taxon>
        <taxon>Gastropoda</taxon>
        <taxon>Heterobranchia</taxon>
        <taxon>Euthyneura</taxon>
        <taxon>Panpulmonata</taxon>
        <taxon>Eupulmonata</taxon>
        <taxon>Stylommatophora</taxon>
        <taxon>Helicina</taxon>
        <taxon>Arionoidea</taxon>
        <taxon>Arionidae</taxon>
        <taxon>Arion</taxon>
    </lineage>
</organism>
<protein>
    <recommendedName>
        <fullName evidence="4">ZP domain-containing protein</fullName>
    </recommendedName>
</protein>
<evidence type="ECO:0000256" key="2">
    <source>
        <dbReference type="SAM" id="SignalP"/>
    </source>
</evidence>
<dbReference type="EMBL" id="HACG01003191">
    <property type="protein sequence ID" value="CEK50056.1"/>
    <property type="molecule type" value="Transcribed_RNA"/>
</dbReference>